<dbReference type="GO" id="GO:0016740">
    <property type="term" value="F:transferase activity"/>
    <property type="evidence" value="ECO:0007669"/>
    <property type="project" value="UniProtKB-KW"/>
</dbReference>
<dbReference type="EMBL" id="FPAZ01000009">
    <property type="protein sequence ID" value="SFT78284.1"/>
    <property type="molecule type" value="Genomic_DNA"/>
</dbReference>
<feature type="transmembrane region" description="Helical" evidence="12">
    <location>
        <begin position="240"/>
        <end position="259"/>
    </location>
</feature>
<gene>
    <name evidence="12" type="primary">wecA</name>
    <name evidence="13" type="ORF">SAMN04487854_109192</name>
</gene>
<evidence type="ECO:0000256" key="12">
    <source>
        <dbReference type="HAMAP-Rule" id="MF_02030"/>
    </source>
</evidence>
<keyword evidence="2 12" id="KW-1003">Cell membrane</keyword>
<dbReference type="Proteomes" id="UP000183805">
    <property type="component" value="Unassembled WGS sequence"/>
</dbReference>
<keyword evidence="10 12" id="KW-0472">Membrane</keyword>
<keyword evidence="6 12" id="KW-0812">Transmembrane</keyword>
<comment type="catalytic activity">
    <reaction evidence="12">
        <text>di-trans,octa-cis-undecaprenyl phosphate + UDP-N-acetyl-alpha-D-glucosamine = N-acetyl-alpha-D-glucosaminyl-di-trans,octa-cis-undecaprenyl diphosphate + UMP</text>
        <dbReference type="Rhea" id="RHEA:28090"/>
        <dbReference type="ChEBI" id="CHEBI:57705"/>
        <dbReference type="ChEBI" id="CHEBI:57865"/>
        <dbReference type="ChEBI" id="CHEBI:60392"/>
        <dbReference type="ChEBI" id="CHEBI:62959"/>
        <dbReference type="EC" id="2.7.8.33"/>
    </reaction>
</comment>
<evidence type="ECO:0000256" key="10">
    <source>
        <dbReference type="ARBA" id="ARBA00023136"/>
    </source>
</evidence>
<dbReference type="InterPro" id="IPR012750">
    <property type="entry name" value="ECA_WecA-rel"/>
</dbReference>
<keyword evidence="9 12" id="KW-1133">Transmembrane helix</keyword>
<dbReference type="Pfam" id="PF00953">
    <property type="entry name" value="Glycos_transf_4"/>
    <property type="match status" value="1"/>
</dbReference>
<evidence type="ECO:0000256" key="6">
    <source>
        <dbReference type="ARBA" id="ARBA00022692"/>
    </source>
</evidence>
<evidence type="ECO:0000256" key="11">
    <source>
        <dbReference type="ARBA" id="ARBA00023211"/>
    </source>
</evidence>
<evidence type="ECO:0000313" key="13">
    <source>
        <dbReference type="EMBL" id="SFT78284.1"/>
    </source>
</evidence>
<evidence type="ECO:0000256" key="7">
    <source>
        <dbReference type="ARBA" id="ARBA00022842"/>
    </source>
</evidence>
<comment type="similarity">
    <text evidence="12">Belongs to the glycosyltransferase 4 family. WecA subfamily.</text>
</comment>
<comment type="cofactor">
    <cofactor evidence="12">
        <name>Mg(2+)</name>
        <dbReference type="ChEBI" id="CHEBI:18420"/>
    </cofactor>
</comment>
<comment type="pathway">
    <text evidence="12">Bacterial outer membrane biogenesis; LPS O-antigen biosynthesis.</text>
</comment>
<keyword evidence="14" id="KW-1185">Reference proteome</keyword>
<dbReference type="HAMAP" id="MF_02030">
    <property type="entry name" value="WecA_Gammaproteo"/>
    <property type="match status" value="1"/>
</dbReference>
<proteinExistence type="inferred from homology"/>
<protein>
    <recommendedName>
        <fullName evidence="12">Undecaprenyl-phosphate alpha-N-acetylglucosaminyl 1-phosphate transferase</fullName>
        <ecNumber evidence="12">2.7.8.33</ecNumber>
    </recommendedName>
    <alternativeName>
        <fullName evidence="12">UDP-GlcNAc:undecaprenyl-phosphate GlcNAc-1-phosphate transferase</fullName>
    </alternativeName>
    <alternativeName>
        <fullName evidence="12">Undecaprenyl-phosphate GlcNAc-1-phosphate transferase</fullName>
    </alternativeName>
</protein>
<feature type="transmembrane region" description="Helical" evidence="12">
    <location>
        <begin position="70"/>
        <end position="86"/>
    </location>
</feature>
<evidence type="ECO:0000256" key="4">
    <source>
        <dbReference type="ARBA" id="ARBA00022676"/>
    </source>
</evidence>
<evidence type="ECO:0000256" key="2">
    <source>
        <dbReference type="ARBA" id="ARBA00022475"/>
    </source>
</evidence>
<comment type="caution">
    <text evidence="13">The sequence shown here is derived from an EMBL/GenBank/DDBJ whole genome shotgun (WGS) entry which is preliminary data.</text>
</comment>
<evidence type="ECO:0000256" key="3">
    <source>
        <dbReference type="ARBA" id="ARBA00022519"/>
    </source>
</evidence>
<evidence type="ECO:0000256" key="9">
    <source>
        <dbReference type="ARBA" id="ARBA00022989"/>
    </source>
</evidence>
<keyword evidence="7 12" id="KW-0460">Magnesium</keyword>
<evidence type="ECO:0000313" key="14">
    <source>
        <dbReference type="Proteomes" id="UP000183805"/>
    </source>
</evidence>
<organism evidence="13 14">
    <name type="scientific">Pseudoalteromonas lipolytica</name>
    <dbReference type="NCBI Taxonomy" id="570156"/>
    <lineage>
        <taxon>Bacteria</taxon>
        <taxon>Pseudomonadati</taxon>
        <taxon>Pseudomonadota</taxon>
        <taxon>Gammaproteobacteria</taxon>
        <taxon>Alteromonadales</taxon>
        <taxon>Pseudoalteromonadaceae</taxon>
        <taxon>Pseudoalteromonas</taxon>
    </lineage>
</organism>
<comment type="cofactor">
    <cofactor evidence="12">
        <name>Mn(2+)</name>
        <dbReference type="ChEBI" id="CHEBI:29035"/>
    </cofactor>
</comment>
<keyword evidence="3 12" id="KW-0997">Cell inner membrane</keyword>
<dbReference type="EC" id="2.7.8.33" evidence="12"/>
<feature type="transmembrane region" description="Helical" evidence="12">
    <location>
        <begin position="98"/>
        <end position="117"/>
    </location>
</feature>
<comment type="subcellular location">
    <subcellularLocation>
        <location evidence="12">Cell inner membrane</location>
        <topology evidence="12">Multi-pass membrane protein</topology>
    </subcellularLocation>
    <subcellularLocation>
        <location evidence="1">Cell membrane</location>
        <topology evidence="1">Multi-pass membrane protein</topology>
    </subcellularLocation>
</comment>
<evidence type="ECO:0000256" key="5">
    <source>
        <dbReference type="ARBA" id="ARBA00022679"/>
    </source>
</evidence>
<keyword evidence="5 12" id="KW-0808">Transferase</keyword>
<keyword evidence="4 12" id="KW-0328">Glycosyltransferase</keyword>
<feature type="transmembrane region" description="Helical" evidence="12">
    <location>
        <begin position="123"/>
        <end position="146"/>
    </location>
</feature>
<feature type="transmembrane region" description="Helical" evidence="12">
    <location>
        <begin position="158"/>
        <end position="176"/>
    </location>
</feature>
<dbReference type="CDD" id="cd06853">
    <property type="entry name" value="GT_WecA_like"/>
    <property type="match status" value="1"/>
</dbReference>
<evidence type="ECO:0000256" key="8">
    <source>
        <dbReference type="ARBA" id="ARBA00022985"/>
    </source>
</evidence>
<name>A0ABY1GPJ9_9GAMM</name>
<dbReference type="PANTHER" id="PTHR22926">
    <property type="entry name" value="PHOSPHO-N-ACETYLMURAMOYL-PENTAPEPTIDE-TRANSFERASE"/>
    <property type="match status" value="1"/>
</dbReference>
<feature type="transmembrane region" description="Helical" evidence="12">
    <location>
        <begin position="182"/>
        <end position="202"/>
    </location>
</feature>
<feature type="transmembrane region" description="Helical" evidence="12">
    <location>
        <begin position="209"/>
        <end position="228"/>
    </location>
</feature>
<dbReference type="InterPro" id="IPR000715">
    <property type="entry name" value="Glycosyl_transferase_4"/>
</dbReference>
<keyword evidence="11 12" id="KW-0464">Manganese</keyword>
<accession>A0ABY1GPJ9</accession>
<feature type="transmembrane region" description="Helical" evidence="12">
    <location>
        <begin position="291"/>
        <end position="311"/>
    </location>
</feature>
<dbReference type="RefSeq" id="WP_036973263.1">
    <property type="nucleotide sequence ID" value="NZ_FPAZ01000009.1"/>
</dbReference>
<evidence type="ECO:0000256" key="1">
    <source>
        <dbReference type="ARBA" id="ARBA00004651"/>
    </source>
</evidence>
<feature type="transmembrane region" description="Helical" evidence="12">
    <location>
        <begin position="46"/>
        <end position="64"/>
    </location>
</feature>
<feature type="transmembrane region" description="Helical" evidence="12">
    <location>
        <begin position="6"/>
        <end position="25"/>
    </location>
</feature>
<feature type="transmembrane region" description="Helical" evidence="12">
    <location>
        <begin position="317"/>
        <end position="334"/>
    </location>
</feature>
<sequence length="362" mass="40296">MDFFLAVISSFVFSFFAINLLRPVAIKIDLVDKPSERKNHIGHVPLIGGVAIFCSVLTSSSMWLTIDSELFVYLFSAGLMVCLGVVDDKHDISVRSRVAFQVLVATFMIVAMDNYIIDLGDLLFFGNVELGKFGILLTYLAIVAIINAFNMVDGIDGLLGSMAISTLSSIALLLLLKQQENLFTVLVIVAILPYLIFNLGVFGTQYRKIFMGDAGSMFIGFTVVWLLIDNTQGPSATFRPVTALWIVAVPLIDMGSIIIRRIKKGSSPFKADREHIHHLLLKAGFSKLQTLIIIVALSVSCSLIGVLTEWLEFNESVMFVSFLLFFMLYNLVLSDSSRLKRPLKLIKLKNLKRKRCQKLVRG</sequence>
<comment type="function">
    <text evidence="12">Catalyzes the transfer of the GlcNAc-1-phosphate moiety from UDP-GlcNAc onto the carrier lipid undecaprenyl phosphate (C55-P), yielding GlcNAc-pyrophosphoryl-undecaprenyl (GlcNAc-PP-C55).</text>
</comment>
<dbReference type="PANTHER" id="PTHR22926:SF3">
    <property type="entry name" value="UNDECAPRENYL-PHOSPHATE ALPHA-N-ACETYLGLUCOSAMINYL 1-PHOSPHATE TRANSFERASE"/>
    <property type="match status" value="1"/>
</dbReference>
<reference evidence="13 14" key="1">
    <citation type="submission" date="2016-10" db="EMBL/GenBank/DDBJ databases">
        <authorList>
            <person name="Varghese N."/>
            <person name="Submissions S."/>
        </authorList>
    </citation>
    <scope>NUCLEOTIDE SEQUENCE [LARGE SCALE GENOMIC DNA]</scope>
    <source>
        <strain evidence="13 14">CGMCC 1.8499</strain>
    </source>
</reference>
<dbReference type="NCBIfam" id="TIGR02380">
    <property type="entry name" value="ECA_wecA"/>
    <property type="match status" value="1"/>
</dbReference>
<keyword evidence="8 12" id="KW-0448">Lipopolysaccharide biosynthesis</keyword>